<reference evidence="3" key="4">
    <citation type="journal article" date="2007" name="Genome Res.">
        <title>Curated Genome Annotation of Oryza sativa ssp. japonica and Comparative Genome Analysis with Arabidopsis thaliana.</title>
        <authorList>
            <consortium name="The Rice Annotation Project (RAP)"/>
            <person name="Itoh T."/>
            <person name="Tanaka T."/>
            <person name="Barrero R.A."/>
            <person name="Yamasaki C."/>
            <person name="Fujii Y."/>
            <person name="Hilton P.B."/>
            <person name="Antonio B.A."/>
            <person name="Aono H."/>
            <person name="Apweiler R."/>
            <person name="Bruskiewich R."/>
            <person name="Bureau T."/>
            <person name="Burr F."/>
            <person name="Costa de Oliveira A."/>
            <person name="Fuks G."/>
            <person name="Habara T."/>
            <person name="Haberer G."/>
            <person name="Han B."/>
            <person name="Harada E."/>
            <person name="Hiraki A.T."/>
            <person name="Hirochika H."/>
            <person name="Hoen D."/>
            <person name="Hokari H."/>
            <person name="Hosokawa S."/>
            <person name="Hsing Y."/>
            <person name="Ikawa H."/>
            <person name="Ikeo K."/>
            <person name="Imanishi T."/>
            <person name="Ito Y."/>
            <person name="Jaiswal P."/>
            <person name="Kanno M."/>
            <person name="Kawahara Y."/>
            <person name="Kawamura T."/>
            <person name="Kawashima H."/>
            <person name="Khurana J.P."/>
            <person name="Kikuchi S."/>
            <person name="Komatsu S."/>
            <person name="Koyanagi K.O."/>
            <person name="Kubooka H."/>
            <person name="Lieberherr D."/>
            <person name="Lin Y.C."/>
            <person name="Lonsdale D."/>
            <person name="Matsumoto T."/>
            <person name="Matsuya A."/>
            <person name="McCombie W.R."/>
            <person name="Messing J."/>
            <person name="Miyao A."/>
            <person name="Mulder N."/>
            <person name="Nagamura Y."/>
            <person name="Nam J."/>
            <person name="Namiki N."/>
            <person name="Numa H."/>
            <person name="Nurimoto S."/>
            <person name="O'donovan C."/>
            <person name="Ohyanagi H."/>
            <person name="Okido T."/>
            <person name="Oota S."/>
            <person name="Osato N."/>
            <person name="Palmer L.E."/>
            <person name="Quetier F."/>
            <person name="Raghuvanshi S."/>
            <person name="Saichi N."/>
            <person name="Sakai H."/>
            <person name="Sakai Y."/>
            <person name="Sakata K."/>
            <person name="Sakurai T."/>
            <person name="Sato F."/>
            <person name="Sato Y."/>
            <person name="Schoof H."/>
            <person name="Seki M."/>
            <person name="Shibata M."/>
            <person name="Shimizu Y."/>
            <person name="Shinozaki K."/>
            <person name="Shinso Y."/>
            <person name="Singh N.K."/>
            <person name="Smith-White B."/>
            <person name="Takeda J."/>
            <person name="Tanino M."/>
            <person name="Tatusova T."/>
            <person name="Thongjuea S."/>
            <person name="Todokoro F."/>
            <person name="Tsugane M."/>
            <person name="Tyagi A.K."/>
            <person name="Vanavichit A."/>
            <person name="Wang A."/>
            <person name="Wing R.A."/>
            <person name="Yamaguchi K."/>
            <person name="Yamamoto M."/>
            <person name="Yamamoto N."/>
            <person name="Yu Y."/>
            <person name="Zhang H."/>
            <person name="Zhao Q."/>
            <person name="Higo K."/>
            <person name="Burr B."/>
            <person name="Gojobori T."/>
            <person name="Sasaki T."/>
        </authorList>
    </citation>
    <scope>NUCLEOTIDE SEQUENCE</scope>
</reference>
<reference evidence="3" key="8">
    <citation type="submission" date="2012-08" db="EMBL/GenBank/DDBJ databases">
        <title>The Second Rice Annotation Project Meeting (RAP2).</title>
        <authorList>
            <consortium name="The Rice Annotation Project (RAP)"/>
        </authorList>
    </citation>
    <scope>NUCLEOTIDE SEQUENCE</scope>
</reference>
<dbReference type="EMBL" id="AP008207">
    <property type="protein sequence ID" value="BAF06796.1"/>
    <property type="molecule type" value="Genomic_DNA"/>
</dbReference>
<dbReference type="Proteomes" id="UP000000763">
    <property type="component" value="Chromosome 1"/>
</dbReference>
<reference evidence="3" key="7">
    <citation type="submission" date="2012-08" db="EMBL/GenBank/DDBJ databases">
        <title>Oryza sativa nipponbare(GA3) genomic DNA, chromosome 1.</title>
        <authorList>
            <consortium name="IRGSP(International Rice Genome Sequencing Project)"/>
        </authorList>
    </citation>
    <scope>NUCLEOTIDE SEQUENCE</scope>
</reference>
<reference evidence="3 4" key="2">
    <citation type="journal article" date="2005" name="Nature">
        <title>The map-based sequence of the rice genome.</title>
        <authorList>
            <consortium name="International rice genome sequencing project (IRGSP)"/>
            <person name="Matsumoto T."/>
            <person name="Wu J."/>
            <person name="Kanamori H."/>
            <person name="Katayose Y."/>
            <person name="Fujisawa M."/>
            <person name="Namiki N."/>
            <person name="Mizuno H."/>
            <person name="Yamamoto K."/>
            <person name="Antonio B.A."/>
            <person name="Baba T."/>
            <person name="Sakata K."/>
            <person name="Nagamura Y."/>
            <person name="Aoki H."/>
            <person name="Arikawa K."/>
            <person name="Arita K."/>
            <person name="Bito T."/>
            <person name="Chiden Y."/>
            <person name="Fujitsuka N."/>
            <person name="Fukunaka R."/>
            <person name="Hamada M."/>
            <person name="Harada C."/>
            <person name="Hayashi A."/>
            <person name="Hijishita S."/>
            <person name="Honda M."/>
            <person name="Hosokawa S."/>
            <person name="Ichikawa Y."/>
            <person name="Idonuma A."/>
            <person name="Iijima M."/>
            <person name="Ikeda M."/>
            <person name="Ikeno M."/>
            <person name="Ito K."/>
            <person name="Ito S."/>
            <person name="Ito T."/>
            <person name="Ito Y."/>
            <person name="Ito Y."/>
            <person name="Iwabuchi A."/>
            <person name="Kamiya K."/>
            <person name="Karasawa W."/>
            <person name="Kurita K."/>
            <person name="Katagiri S."/>
            <person name="Kikuta A."/>
            <person name="Kobayashi H."/>
            <person name="Kobayashi N."/>
            <person name="Machita K."/>
            <person name="Maehara T."/>
            <person name="Masukawa M."/>
            <person name="Mizubayashi T."/>
            <person name="Mukai Y."/>
            <person name="Nagasaki H."/>
            <person name="Nagata Y."/>
            <person name="Naito S."/>
            <person name="Nakashima M."/>
            <person name="Nakama Y."/>
            <person name="Nakamichi Y."/>
            <person name="Nakamura M."/>
            <person name="Meguro A."/>
            <person name="Negishi M."/>
            <person name="Ohta I."/>
            <person name="Ohta T."/>
            <person name="Okamoto M."/>
            <person name="Ono N."/>
            <person name="Saji S."/>
            <person name="Sakaguchi M."/>
            <person name="Sakai K."/>
            <person name="Shibata M."/>
            <person name="Shimokawa T."/>
            <person name="Song J."/>
            <person name="Takazaki Y."/>
            <person name="Terasawa K."/>
            <person name="Tsugane M."/>
            <person name="Tsuji K."/>
            <person name="Ueda S."/>
            <person name="Waki K."/>
            <person name="Yamagata H."/>
            <person name="Yamamoto M."/>
            <person name="Yamamoto S."/>
            <person name="Yamane H."/>
            <person name="Yoshiki S."/>
            <person name="Yoshihara R."/>
            <person name="Yukawa K."/>
            <person name="Zhong H."/>
            <person name="Yano M."/>
            <person name="Yuan Q."/>
            <person name="Ouyang S."/>
            <person name="Liu J."/>
            <person name="Jones K.M."/>
            <person name="Gansberger K."/>
            <person name="Moffat K."/>
            <person name="Hill J."/>
            <person name="Bera J."/>
            <person name="Fadrosh D."/>
            <person name="Jin S."/>
            <person name="Johri S."/>
            <person name="Kim M."/>
            <person name="Overton L."/>
            <person name="Reardon M."/>
            <person name="Tsitrin T."/>
            <person name="Vuong H."/>
            <person name="Weaver B."/>
            <person name="Ciecko A."/>
            <person name="Tallon L."/>
            <person name="Jackson J."/>
            <person name="Pai G."/>
            <person name="Aken S.V."/>
            <person name="Utterback T."/>
            <person name="Reidmuller S."/>
            <person name="Feldblyum T."/>
            <person name="Hsiao J."/>
            <person name="Zismann V."/>
            <person name="Iobst S."/>
            <person name="de Vazeille A.R."/>
            <person name="Buell C.R."/>
            <person name="Ying K."/>
            <person name="Li Y."/>
            <person name="Lu T."/>
            <person name="Huang Y."/>
            <person name="Zhao Q."/>
            <person name="Feng Q."/>
            <person name="Zhang L."/>
            <person name="Zhu J."/>
            <person name="Weng Q."/>
            <person name="Mu J."/>
            <person name="Lu Y."/>
            <person name="Fan D."/>
            <person name="Liu Y."/>
            <person name="Guan J."/>
            <person name="Zhang Y."/>
            <person name="Yu S."/>
            <person name="Liu X."/>
            <person name="Zhang Y."/>
            <person name="Hong G."/>
            <person name="Han B."/>
            <person name="Choisne N."/>
            <person name="Demange N."/>
            <person name="Orjeda G."/>
            <person name="Samain S."/>
            <person name="Cattolico L."/>
            <person name="Pelletier E."/>
            <person name="Couloux A."/>
            <person name="Segurens B."/>
            <person name="Wincker P."/>
            <person name="D'Hont A."/>
            <person name="Scarpelli C."/>
            <person name="Weissenbach J."/>
            <person name="Salanoubat M."/>
            <person name="Quetier F."/>
            <person name="Yu Y."/>
            <person name="Kim H.R."/>
            <person name="Rambo T."/>
            <person name="Currie J."/>
            <person name="Collura K."/>
            <person name="Luo M."/>
            <person name="Yang T."/>
            <person name="Ammiraju J.S.S."/>
            <person name="Engler F."/>
            <person name="Soderlund C."/>
            <person name="Wing R.A."/>
            <person name="Palmer L.E."/>
            <person name="de la Bastide M."/>
            <person name="Spiegel L."/>
            <person name="Nascimento L."/>
            <person name="Zutavern T."/>
            <person name="O'Shaughnessy A."/>
            <person name="Dike S."/>
            <person name="Dedhia N."/>
            <person name="Preston R."/>
            <person name="Balija V."/>
            <person name="McCombie W.R."/>
            <person name="Chow T."/>
            <person name="Chen H."/>
            <person name="Chung M."/>
            <person name="Chen C."/>
            <person name="Shaw J."/>
            <person name="Wu H."/>
            <person name="Hsiao K."/>
            <person name="Chao Y."/>
            <person name="Chu M."/>
            <person name="Cheng C."/>
            <person name="Hour A."/>
            <person name="Lee P."/>
            <person name="Lin S."/>
            <person name="Lin Y."/>
            <person name="Liou J."/>
            <person name="Liu S."/>
            <person name="Hsing Y."/>
            <person name="Raghuvanshi S."/>
            <person name="Mohanty A."/>
            <person name="Bharti A.K."/>
            <person name="Gaur A."/>
            <person name="Gupta V."/>
            <person name="Kumar D."/>
            <person name="Ravi V."/>
            <person name="Vij S."/>
            <person name="Kapur A."/>
            <person name="Khurana P."/>
            <person name="Khurana P."/>
            <person name="Khurana J.P."/>
            <person name="Tyagi A.K."/>
            <person name="Gaikwad K."/>
            <person name="Singh A."/>
            <person name="Dalal V."/>
            <person name="Srivastava S."/>
            <person name="Dixit A."/>
            <person name="Pal A.K."/>
            <person name="Ghazi I.A."/>
            <person name="Yadav M."/>
            <person name="Pandit A."/>
            <person name="Bhargava A."/>
            <person name="Sureshbabu K."/>
            <person name="Batra K."/>
            <person name="Sharma T.R."/>
            <person name="Mohapatra T."/>
            <person name="Singh N.K."/>
            <person name="Messing J."/>
            <person name="Nelson A.B."/>
            <person name="Fuks G."/>
            <person name="Kavchok S."/>
            <person name="Keizer G."/>
            <person name="Linton E."/>
            <person name="Llaca V."/>
            <person name="Song R."/>
            <person name="Tanyolac B."/>
            <person name="Young S."/>
            <person name="Ho-Il K."/>
            <person name="Hahn J.H."/>
            <person name="Sangsakoo G."/>
            <person name="Vanavichit A."/>
            <person name="de Mattos Luiz.A.T."/>
            <person name="Zimmer P.D."/>
            <person name="Malone G."/>
            <person name="Dellagostin O."/>
            <person name="de Oliveira A.C."/>
            <person name="Bevan M."/>
            <person name="Bancroft I."/>
            <person name="Minx P."/>
            <person name="Cordum H."/>
            <person name="Wilson R."/>
            <person name="Cheng Z."/>
            <person name="Jin W."/>
            <person name="Jiang J."/>
            <person name="Leong S.A."/>
            <person name="Iwama H."/>
            <person name="Gojobori T."/>
            <person name="Itoh T."/>
            <person name="Niimura Y."/>
            <person name="Fujii Y."/>
            <person name="Habara T."/>
            <person name="Sakai H."/>
            <person name="Sato Y."/>
            <person name="Wilson G."/>
            <person name="Kumar K."/>
            <person name="McCouch S."/>
            <person name="Juretic N."/>
            <person name="Hoen D."/>
            <person name="Wright S."/>
            <person name="Bruskiewich R."/>
            <person name="Bureau T."/>
            <person name="Miyao A."/>
            <person name="Hirochika H."/>
            <person name="Nishikawa T."/>
            <person name="Kadowaki K."/>
            <person name="Sugiura M."/>
            <person name="Burr B."/>
            <person name="Sasaki T."/>
        </authorList>
    </citation>
    <scope>NUCLEOTIDE SEQUENCE [LARGE SCALE GENOMIC DNA]</scope>
    <source>
        <strain evidence="4">cv. Nipponbare</strain>
    </source>
</reference>
<dbReference type="Gramene" id="Os01t0862400-01">
    <property type="protein sequence ID" value="Os01t0862400-01"/>
    <property type="gene ID" value="Os01g0862400"/>
</dbReference>
<evidence type="ECO:0000256" key="1">
    <source>
        <dbReference type="SAM" id="MobiDB-lite"/>
    </source>
</evidence>
<dbReference type="AlphaFoldDB" id="A0A0P0VAN9"/>
<evidence type="ECO:0000313" key="2">
    <source>
        <dbReference type="EMBL" id="BAD82589.1"/>
    </source>
</evidence>
<sequence>MLVDSRRLYAATPCLLLVSSVAHLSCCIHRQHTTSRSNRTSTANIYMVMSSARFRQRRTSERRGQKGAWWMCGRLAAAPAPVQWARTVACARMSACMLCSMAAACRRTRKPRTSACSFTSALSARSTFFACTNTWHDYSIEAELGHEHPLLTRKPLNAVWILIAALMRRGREGAAGSGSDGGARRGQRRRTEGVTTVACRSCSTH</sequence>
<dbReference type="EMBL" id="AP003611">
    <property type="protein sequence ID" value="BAD82589.1"/>
    <property type="molecule type" value="Genomic_DNA"/>
</dbReference>
<protein>
    <submittedName>
        <fullName evidence="3">Os01g0862400 protein</fullName>
    </submittedName>
</protein>
<reference evidence="3" key="3">
    <citation type="journal article" date="2006" name="Nucleic Acids Res.">
        <title>The Rice Annotation Project Database (RAP-DB): hub for Oryza sativa ssp. japonica genome information.</title>
        <authorList>
            <person name="Ohyanagi H."/>
            <person name="Tanaka T."/>
            <person name="Sakai H."/>
            <person name="Shigemoto Y."/>
            <person name="Yamaguchi K."/>
            <person name="Habara T."/>
            <person name="Fujii Y."/>
            <person name="Antonio B.A."/>
            <person name="Nagamura Y."/>
            <person name="Imanishi T."/>
            <person name="Ikeo K."/>
            <person name="Itoh T."/>
            <person name="Gojobori T."/>
            <person name="Sasaki T."/>
        </authorList>
    </citation>
    <scope>NUCLEOTIDE SEQUENCE</scope>
</reference>
<reference evidence="3" key="5">
    <citation type="journal article" date="2008" name="Nucleic Acids Res.">
        <title>The Rice Annotation Project Database (RAP-DB): 2008 update.</title>
        <authorList>
            <consortium name="The Rice Annotation Project (RAP)"/>
            <person name="Tanaka T."/>
            <person name="Antonio B.A."/>
            <person name="Kikuchi S."/>
            <person name="Matsumoto T."/>
            <person name="Nagamura Y."/>
            <person name="Numa H."/>
            <person name="Sakai H."/>
            <person name="Wu J."/>
            <person name="Itoh T."/>
            <person name="Sasaki T."/>
            <person name="Aono R."/>
            <person name="Fujii Y."/>
            <person name="Habara T."/>
            <person name="Harada E."/>
            <person name="Kanno M."/>
            <person name="Kawahara Y."/>
            <person name="Kawashima H."/>
            <person name="Kubooka H."/>
            <person name="Matsuya A."/>
            <person name="Nakaoka H."/>
            <person name="Saichi N."/>
            <person name="Sanbonmatsu R."/>
            <person name="Sato Y."/>
            <person name="Shinso Y."/>
            <person name="Suzuki M."/>
            <person name="Takeda J."/>
            <person name="Tanino M."/>
            <person name="Todokoro F."/>
            <person name="Yamaguchi K."/>
            <person name="Yamamoto N."/>
            <person name="Yamasaki C."/>
            <person name="Imanishi T."/>
            <person name="Okido T."/>
            <person name="Tada M."/>
            <person name="Ikeo K."/>
            <person name="Tateno Y."/>
            <person name="Gojobori T."/>
            <person name="Lin Y.C."/>
            <person name="Wei F.J."/>
            <person name="Hsing Y.I."/>
            <person name="Zhao Q."/>
            <person name="Han B."/>
            <person name="Kramer M.R."/>
            <person name="McCombie R.W."/>
            <person name="Lonsdale D."/>
            <person name="O'Donovan C.C."/>
            <person name="Whitfield E.J."/>
            <person name="Apweiler R."/>
            <person name="Koyanagi K.O."/>
            <person name="Khurana J.P."/>
            <person name="Raghuvanshi S."/>
            <person name="Singh N.K."/>
            <person name="Tyagi A.K."/>
            <person name="Haberer G."/>
            <person name="Fujisawa M."/>
            <person name="Hosokawa S."/>
            <person name="Ito Y."/>
            <person name="Ikawa H."/>
            <person name="Shibata M."/>
            <person name="Yamamoto M."/>
            <person name="Bruskiewich R.M."/>
            <person name="Hoen D.R."/>
            <person name="Bureau TE."/>
            <person name="Namiki N."/>
            <person name="Ohyanagi H."/>
            <person name="Sakai Y."/>
            <person name="Nobushima S."/>
            <person name="Sakata K."/>
            <person name="Barrero R.A."/>
            <person name="Sato Y."/>
            <person name="Souvorov A."/>
            <person name="Smith-White B."/>
            <person name="Tatusova T."/>
            <person name="An S."/>
            <person name="An G."/>
            <person name="OOta S."/>
            <person name="Fuks G."/>
            <person name="Messing J."/>
            <person name="Christie K.R."/>
            <person name="Lieberherr D."/>
            <person name="Kim H."/>
            <person name="Zuccolo A."/>
            <person name="Wing R.A."/>
            <person name="Nobuta K."/>
            <person name="Green P.J."/>
            <person name="Lu C."/>
            <person name="Meyers BC."/>
            <person name="Chaparro C."/>
            <person name="Piegu B."/>
            <person name="Panaud O."/>
            <person name="Echeverria M."/>
        </authorList>
    </citation>
    <scope>NUCLEOTIDE SEQUENCE</scope>
</reference>
<reference evidence="4" key="6">
    <citation type="journal article" date="2008" name="Nucleic Acids Res.">
        <title>The rice annotation project database (RAP-DB): 2008 update.</title>
        <authorList>
            <consortium name="The rice annotation project (RAP)"/>
        </authorList>
    </citation>
    <scope>GENOME REANNOTATION</scope>
    <source>
        <strain evidence="4">cv. Nipponbare</strain>
    </source>
</reference>
<name>A0A0P0VAN9_ORYSJ</name>
<gene>
    <name evidence="3" type="ordered locus">Os01g0862400</name>
    <name evidence="2" type="ORF">P0423B08.10</name>
</gene>
<reference evidence="2" key="1">
    <citation type="journal article" date="2002" name="Nature">
        <title>The genome sequence and structure of rice chromosome 1.</title>
        <authorList>
            <person name="Sasaki T."/>
            <person name="Matsumoto T."/>
            <person name="Yamamoto K."/>
            <person name="Sakata K."/>
            <person name="Baba T."/>
            <person name="Katayose Y."/>
            <person name="Wu J."/>
            <person name="Niimura Y."/>
            <person name="Cheng Z."/>
            <person name="Nagamura Y."/>
            <person name="Antonio B.A."/>
            <person name="Kanamori H."/>
            <person name="Hosokawa S."/>
            <person name="Masukawa M."/>
            <person name="Arikawa K."/>
            <person name="Chiden Y."/>
            <person name="Hayashi M."/>
            <person name="Okamoto M."/>
            <person name="Ando T."/>
            <person name="Aoki H."/>
            <person name="Arita K."/>
            <person name="Hamada M."/>
            <person name="Harada C."/>
            <person name="Hijishita S."/>
            <person name="Honda M."/>
            <person name="Ichikawa Y."/>
            <person name="Idonuma A."/>
            <person name="Iijima M."/>
            <person name="Ikeda M."/>
            <person name="Ikeno M."/>
            <person name="Itoh S."/>
            <person name="Itoh T."/>
            <person name="Itoh Y."/>
            <person name="Itoh Y."/>
            <person name="Iwabuchi A."/>
            <person name="Kamiya K."/>
            <person name="Karasawa W."/>
            <person name="Katagiri S."/>
            <person name="Kikuta A."/>
            <person name="Kobayashi N."/>
            <person name="Kono I."/>
            <person name="Machita K."/>
            <person name="Maehara T."/>
            <person name="Mizuno H."/>
            <person name="Mizubayashi T."/>
            <person name="Mukai Y."/>
            <person name="Nagasaki H."/>
            <person name="Nakashima M."/>
            <person name="Nakama Y."/>
            <person name="Nakamichi Y."/>
            <person name="Nakamura M."/>
            <person name="Namiki N."/>
            <person name="Negishi M."/>
            <person name="Ohta I."/>
            <person name="Ono N."/>
            <person name="Saji S."/>
            <person name="Sakai K."/>
            <person name="Shibata M."/>
            <person name="Shimokawa T."/>
            <person name="Shomura A."/>
            <person name="Song J."/>
            <person name="Takazaki Y."/>
            <person name="Terasawa K."/>
            <person name="Tsuji K."/>
            <person name="Waki K."/>
            <person name="Yamagata H."/>
            <person name="Yamane H."/>
            <person name="Yoshiki S."/>
            <person name="Yoshihara R."/>
            <person name="Yukawa K."/>
            <person name="Zhong H."/>
            <person name="Iwama H."/>
            <person name="Endo T."/>
            <person name="Ito H."/>
            <person name="Hahn J.H."/>
            <person name="Kim H.I."/>
            <person name="Eun M.Y."/>
            <person name="Yano M."/>
            <person name="Jiang J."/>
            <person name="Gojobori T."/>
        </authorList>
    </citation>
    <scope>NUCLEOTIDE SEQUENCE</scope>
</reference>
<proteinExistence type="predicted"/>
<accession>A0A0P0VAN9</accession>
<evidence type="ECO:0000313" key="3">
    <source>
        <dbReference type="EMBL" id="BAF06796.1"/>
    </source>
</evidence>
<evidence type="ECO:0000313" key="4">
    <source>
        <dbReference type="Proteomes" id="UP000000763"/>
    </source>
</evidence>
<dbReference type="KEGG" id="dosa:Os01g0862400"/>
<feature type="region of interest" description="Disordered" evidence="1">
    <location>
        <begin position="173"/>
        <end position="192"/>
    </location>
</feature>
<organism evidence="2 4">
    <name type="scientific">Oryza sativa subsp. japonica</name>
    <name type="common">Rice</name>
    <dbReference type="NCBI Taxonomy" id="39947"/>
    <lineage>
        <taxon>Eukaryota</taxon>
        <taxon>Viridiplantae</taxon>
        <taxon>Streptophyta</taxon>
        <taxon>Embryophyta</taxon>
        <taxon>Tracheophyta</taxon>
        <taxon>Spermatophyta</taxon>
        <taxon>Magnoliopsida</taxon>
        <taxon>Liliopsida</taxon>
        <taxon>Poales</taxon>
        <taxon>Poaceae</taxon>
        <taxon>BOP clade</taxon>
        <taxon>Oryzoideae</taxon>
        <taxon>Oryzeae</taxon>
        <taxon>Oryzinae</taxon>
        <taxon>Oryza</taxon>
        <taxon>Oryza sativa</taxon>
    </lineage>
</organism>